<dbReference type="PANTHER" id="PTHR14499">
    <property type="entry name" value="POTASSIUM CHANNEL TETRAMERIZATION DOMAIN-CONTAINING"/>
    <property type="match status" value="1"/>
</dbReference>
<dbReference type="InterPro" id="IPR011333">
    <property type="entry name" value="SKP1/BTB/POZ_sf"/>
</dbReference>
<keyword evidence="2" id="KW-0597">Phosphoprotein</keyword>
<dbReference type="GO" id="GO:0043235">
    <property type="term" value="C:receptor complex"/>
    <property type="evidence" value="ECO:0000318"/>
    <property type="project" value="GO_Central"/>
</dbReference>
<reference evidence="12 13" key="1">
    <citation type="journal article" date="2009" name="Science">
        <title>Genome sequence, comparative analysis, and population genetics of the domestic horse.</title>
        <authorList>
            <consortium name="Broad Institute Genome Sequencing Platform"/>
            <consortium name="Broad Institute Whole Genome Assembly Team"/>
            <person name="Wade C.M."/>
            <person name="Giulotto E."/>
            <person name="Sigurdsson S."/>
            <person name="Zoli M."/>
            <person name="Gnerre S."/>
            <person name="Imsland F."/>
            <person name="Lear T.L."/>
            <person name="Adelson D.L."/>
            <person name="Bailey E."/>
            <person name="Bellone R.R."/>
            <person name="Bloecker H."/>
            <person name="Distl O."/>
            <person name="Edgar R.C."/>
            <person name="Garber M."/>
            <person name="Leeb T."/>
            <person name="Mauceli E."/>
            <person name="MacLeod J.N."/>
            <person name="Penedo M.C.T."/>
            <person name="Raison J.M."/>
            <person name="Sharpe T."/>
            <person name="Vogel J."/>
            <person name="Andersson L."/>
            <person name="Antczak D.F."/>
            <person name="Biagi T."/>
            <person name="Binns M.M."/>
            <person name="Chowdhary B.P."/>
            <person name="Coleman S.J."/>
            <person name="Della Valle G."/>
            <person name="Fryc S."/>
            <person name="Guerin G."/>
            <person name="Hasegawa T."/>
            <person name="Hill E.W."/>
            <person name="Jurka J."/>
            <person name="Kiialainen A."/>
            <person name="Lindgren G."/>
            <person name="Liu J."/>
            <person name="Magnani E."/>
            <person name="Mickelson J.R."/>
            <person name="Murray J."/>
            <person name="Nergadze S.G."/>
            <person name="Onofrio R."/>
            <person name="Pedroni S."/>
            <person name="Piras M.F."/>
            <person name="Raudsepp T."/>
            <person name="Rocchi M."/>
            <person name="Roeed K.H."/>
            <person name="Ryder O.A."/>
            <person name="Searle S."/>
            <person name="Skow L."/>
            <person name="Swinburne J.E."/>
            <person name="Syvaenen A.C."/>
            <person name="Tozaki T."/>
            <person name="Valberg S.J."/>
            <person name="Vaudin M."/>
            <person name="White J.R."/>
            <person name="Zody M.C."/>
            <person name="Lander E.S."/>
            <person name="Lindblad-Toh K."/>
        </authorList>
    </citation>
    <scope>NUCLEOTIDE SEQUENCE [LARGE SCALE GENOMIC DNA]</scope>
    <source>
        <strain evidence="12 13">Thoroughbred</strain>
    </source>
</reference>
<protein>
    <submittedName>
        <fullName evidence="12">Potassium channel tetramerization domain containing 8</fullName>
    </submittedName>
</protein>
<evidence type="ECO:0000256" key="5">
    <source>
        <dbReference type="ARBA" id="ARBA00023257"/>
    </source>
</evidence>
<dbReference type="CDD" id="cd22218">
    <property type="entry name" value="H1_KCTD8"/>
    <property type="match status" value="1"/>
</dbReference>
<dbReference type="InParanoid" id="A0A3Q2IAA8"/>
<evidence type="ECO:0000313" key="12">
    <source>
        <dbReference type="Ensembl" id="ENSECAP00000042766.3"/>
    </source>
</evidence>
<dbReference type="STRING" id="9796.ENSECAP00000042766"/>
<keyword evidence="4" id="KW-0472">Membrane</keyword>
<comment type="function">
    <text evidence="9">Auxiliary subunit of GABA-B receptors that determine the pharmacology and kinetics of the receptor response. Increases agonist potency and markedly alter the G-protein signaling of the receptors by accelerating onset and promoting desensitization.</text>
</comment>
<feature type="compositionally biased region" description="Basic residues" evidence="10">
    <location>
        <begin position="128"/>
        <end position="140"/>
    </location>
</feature>
<dbReference type="FunFam" id="3.30.710.10:FF:000031">
    <property type="entry name" value="BTB/POZ domain-containing protein KCTD16"/>
    <property type="match status" value="1"/>
</dbReference>
<evidence type="ECO:0000256" key="7">
    <source>
        <dbReference type="ARBA" id="ARBA00034100"/>
    </source>
</evidence>
<dbReference type="InterPro" id="IPR049904">
    <property type="entry name" value="H1_KCTD8"/>
</dbReference>
<dbReference type="InterPro" id="IPR003131">
    <property type="entry name" value="T1-type_BTB"/>
</dbReference>
<dbReference type="CDD" id="cd18396">
    <property type="entry name" value="BTB_POZ_KCTD8"/>
    <property type="match status" value="1"/>
</dbReference>
<reference evidence="12" key="3">
    <citation type="submission" date="2025-09" db="UniProtKB">
        <authorList>
            <consortium name="Ensembl"/>
        </authorList>
    </citation>
    <scope>IDENTIFICATION</scope>
    <source>
        <strain evidence="12">Thoroughbred</strain>
    </source>
</reference>
<feature type="region of interest" description="Disordered" evidence="10">
    <location>
        <begin position="27"/>
        <end position="192"/>
    </location>
</feature>
<keyword evidence="6" id="KW-0966">Cell projection</keyword>
<evidence type="ECO:0000256" key="8">
    <source>
        <dbReference type="ARBA" id="ARBA00034111"/>
    </source>
</evidence>
<dbReference type="Ensembl" id="ENSECAT00000048791.3">
    <property type="protein sequence ID" value="ENSECAP00000042766.3"/>
    <property type="gene ID" value="ENSECAG00000027962.3"/>
</dbReference>
<dbReference type="AlphaFoldDB" id="A0A3Q2IAA8"/>
<evidence type="ECO:0000256" key="4">
    <source>
        <dbReference type="ARBA" id="ARBA00023136"/>
    </source>
</evidence>
<comment type="subcellular location">
    <subcellularLocation>
        <location evidence="7">Postsynaptic cell membrane</location>
    </subcellularLocation>
    <subcellularLocation>
        <location evidence="8">Presynaptic cell membrane</location>
    </subcellularLocation>
</comment>
<reference evidence="12" key="2">
    <citation type="submission" date="2025-08" db="UniProtKB">
        <authorList>
            <consortium name="Ensembl"/>
        </authorList>
    </citation>
    <scope>IDENTIFICATION</scope>
    <source>
        <strain evidence="12">Thoroughbred</strain>
    </source>
</reference>
<keyword evidence="1" id="KW-1003">Cell membrane</keyword>
<dbReference type="Bgee" id="ENSECAG00000027962">
    <property type="expression patterns" value="Expressed in cerebellum and 17 other cell types or tissues"/>
</dbReference>
<evidence type="ECO:0000256" key="10">
    <source>
        <dbReference type="SAM" id="MobiDB-lite"/>
    </source>
</evidence>
<evidence type="ECO:0000256" key="1">
    <source>
        <dbReference type="ARBA" id="ARBA00022475"/>
    </source>
</evidence>
<evidence type="ECO:0000256" key="6">
    <source>
        <dbReference type="ARBA" id="ARBA00023273"/>
    </source>
</evidence>
<dbReference type="Pfam" id="PF02214">
    <property type="entry name" value="BTB_2"/>
    <property type="match status" value="1"/>
</dbReference>
<evidence type="ECO:0000256" key="2">
    <source>
        <dbReference type="ARBA" id="ARBA00022553"/>
    </source>
</evidence>
<dbReference type="KEGG" id="ecb:100062435"/>
<proteinExistence type="predicted"/>
<feature type="compositionally biased region" description="Basic residues" evidence="10">
    <location>
        <begin position="31"/>
        <end position="41"/>
    </location>
</feature>
<evidence type="ECO:0000313" key="13">
    <source>
        <dbReference type="Proteomes" id="UP000002281"/>
    </source>
</evidence>
<dbReference type="GO" id="GO:0051260">
    <property type="term" value="P:protein homooligomerization"/>
    <property type="evidence" value="ECO:0007669"/>
    <property type="project" value="InterPro"/>
</dbReference>
<evidence type="ECO:0000256" key="3">
    <source>
        <dbReference type="ARBA" id="ARBA00023018"/>
    </source>
</evidence>
<gene>
    <name evidence="12" type="primary">KCTD8</name>
</gene>
<feature type="compositionally biased region" description="Low complexity" evidence="10">
    <location>
        <begin position="178"/>
        <end position="192"/>
    </location>
</feature>
<feature type="compositionally biased region" description="Gly residues" evidence="10">
    <location>
        <begin position="349"/>
        <end position="360"/>
    </location>
</feature>
<dbReference type="GO" id="GO:0008277">
    <property type="term" value="P:regulation of G protein-coupled receptor signaling pathway"/>
    <property type="evidence" value="ECO:0000318"/>
    <property type="project" value="GO_Central"/>
</dbReference>
<dbReference type="CTD" id="386617"/>
<feature type="compositionally biased region" description="Basic and acidic residues" evidence="10">
    <location>
        <begin position="489"/>
        <end position="505"/>
    </location>
</feature>
<keyword evidence="5" id="KW-0628">Postsynaptic cell membrane</keyword>
<dbReference type="Pfam" id="PF23110">
    <property type="entry name" value="H1_KCTD8_12_16"/>
    <property type="match status" value="1"/>
</dbReference>
<dbReference type="FunCoup" id="A0A3Q2IAA8">
    <property type="interactions" value="911"/>
</dbReference>
<dbReference type="PaxDb" id="9796-ENSECAP00000042766"/>
<accession>A0A3Q2IAA8</accession>
<dbReference type="InterPro" id="IPR000210">
    <property type="entry name" value="BTB/POZ_dom"/>
</dbReference>
<feature type="region of interest" description="Disordered" evidence="10">
    <location>
        <begin position="340"/>
        <end position="360"/>
    </location>
</feature>
<dbReference type="OrthoDB" id="2414723at2759"/>
<dbReference type="GeneTree" id="ENSGT00940000161041"/>
<dbReference type="Gene3D" id="3.30.710.10">
    <property type="entry name" value="Potassium Channel Kv1.1, Chain A"/>
    <property type="match status" value="1"/>
</dbReference>
<keyword evidence="3" id="KW-0770">Synapse</keyword>
<dbReference type="GO" id="GO:0045211">
    <property type="term" value="C:postsynaptic membrane"/>
    <property type="evidence" value="ECO:0007669"/>
    <property type="project" value="UniProtKB-SubCell"/>
</dbReference>
<feature type="compositionally biased region" description="Polar residues" evidence="10">
    <location>
        <begin position="506"/>
        <end position="547"/>
    </location>
</feature>
<dbReference type="GeneID" id="100062435"/>
<keyword evidence="13" id="KW-1185">Reference proteome</keyword>
<organism evidence="12 13">
    <name type="scientific">Equus caballus</name>
    <name type="common">Horse</name>
    <dbReference type="NCBI Taxonomy" id="9796"/>
    <lineage>
        <taxon>Eukaryota</taxon>
        <taxon>Metazoa</taxon>
        <taxon>Chordata</taxon>
        <taxon>Craniata</taxon>
        <taxon>Vertebrata</taxon>
        <taxon>Euteleostomi</taxon>
        <taxon>Mammalia</taxon>
        <taxon>Eutheria</taxon>
        <taxon>Laurasiatheria</taxon>
        <taxon>Perissodactyla</taxon>
        <taxon>Equidae</taxon>
        <taxon>Equus</taxon>
    </lineage>
</organism>
<sequence length="632" mass="68827">MTAVARVPVPGLTSVPPPRLQGVVSAAVRARGSRRSRKLPGRRVFFAPAPPPALPAESRAQPGSLLQVSLTLPRRRPRGAAAPPRAATPPPRPRSSSPALHSLDGARAPPPLPRALNRAAPAGGTCRPARRCTRRAGRGLRQRESAALPGHLAGGGGTMALKDTGSGGSTILPISEMVSSSSSPGAPAAAAPGPCVPSPFPEVVELNVGGQVYVTKHSTLLSVPDSTLASMFSPSSPRGGARRRGELPRDSRARFFIDRDGFLFRYVLDYLRDKQLALPEHFPEKERLLREAEYFQLTDLVKLLSPKVTKQNSLNDEGCQSDLEDNVSQGSSDALLLRGAAAPAPSGPGAHGGGGGGGGAPDKRSGFLTLGYRGSYTTVRDNQADAKFRRVARIMVCGRIALAKEVFGDTLNESRDPDRPPEKYTSRFYLKFTYLEQAFDRLSEAGFHMVACNSSGTAAFVNQYRDDKIWSSYTEYIFFRPPQKIVSPKQEHEDRKHDKVTDKGSESGTSCNELSTSSCDSHSEASTPQDNPPNAQQATAHQPNTLTLDRPSKKAPVQWMPPPDKRRNSELFQTLISKSRETNLSKKKVCEKLSVEEEMKKCIQDFKKIHIPDYFPERKRQWQSELLQKYGL</sequence>
<dbReference type="RefSeq" id="XP_023493921.1">
    <property type="nucleotide sequence ID" value="XM_023638153.2"/>
</dbReference>
<feature type="compositionally biased region" description="Low complexity" evidence="10">
    <location>
        <begin position="114"/>
        <end position="127"/>
    </location>
</feature>
<evidence type="ECO:0000259" key="11">
    <source>
        <dbReference type="SMART" id="SM00225"/>
    </source>
</evidence>
<dbReference type="SMART" id="SM00225">
    <property type="entry name" value="BTB"/>
    <property type="match status" value="1"/>
</dbReference>
<dbReference type="GO" id="GO:0048787">
    <property type="term" value="C:presynaptic active zone membrane"/>
    <property type="evidence" value="ECO:0007669"/>
    <property type="project" value="Ensembl"/>
</dbReference>
<dbReference type="Proteomes" id="UP000002281">
    <property type="component" value="Chromosome 3"/>
</dbReference>
<dbReference type="SUPFAM" id="SSF54695">
    <property type="entry name" value="POZ domain"/>
    <property type="match status" value="1"/>
</dbReference>
<name>A0A3Q2IAA8_HORSE</name>
<feature type="region of interest" description="Disordered" evidence="10">
    <location>
        <begin position="485"/>
        <end position="568"/>
    </location>
</feature>
<feature type="domain" description="BTB" evidence="11">
    <location>
        <begin position="202"/>
        <end position="312"/>
    </location>
</feature>
<feature type="compositionally biased region" description="Low complexity" evidence="10">
    <location>
        <begin position="94"/>
        <end position="107"/>
    </location>
</feature>
<evidence type="ECO:0000256" key="9">
    <source>
        <dbReference type="ARBA" id="ARBA00057758"/>
    </source>
</evidence>
<dbReference type="InterPro" id="IPR057093">
    <property type="entry name" value="H1_KCTD8_12_16"/>
</dbReference>
<dbReference type="PANTHER" id="PTHR14499:SF68">
    <property type="entry name" value="BTB_POZ DOMAIN-CONTAINING PROTEIN KCTD8"/>
    <property type="match status" value="1"/>
</dbReference>